<protein>
    <submittedName>
        <fullName evidence="11">Type II secretion system protein N</fullName>
    </submittedName>
</protein>
<proteinExistence type="predicted"/>
<evidence type="ECO:0000256" key="2">
    <source>
        <dbReference type="ARBA" id="ARBA00022448"/>
    </source>
</evidence>
<evidence type="ECO:0000256" key="9">
    <source>
        <dbReference type="SAM" id="Phobius"/>
    </source>
</evidence>
<dbReference type="InterPro" id="IPR036034">
    <property type="entry name" value="PDZ_sf"/>
</dbReference>
<evidence type="ECO:0000256" key="1">
    <source>
        <dbReference type="ARBA" id="ARBA00004533"/>
    </source>
</evidence>
<dbReference type="Gene3D" id="2.30.30.830">
    <property type="match status" value="1"/>
</dbReference>
<keyword evidence="7 9" id="KW-1133">Transmembrane helix</keyword>
<keyword evidence="2" id="KW-0813">Transport</keyword>
<evidence type="ECO:0000256" key="3">
    <source>
        <dbReference type="ARBA" id="ARBA00022475"/>
    </source>
</evidence>
<dbReference type="EMBL" id="JBHRYE010000022">
    <property type="protein sequence ID" value="MFC3672591.1"/>
    <property type="molecule type" value="Genomic_DNA"/>
</dbReference>
<keyword evidence="8 9" id="KW-0472">Membrane</keyword>
<evidence type="ECO:0000256" key="4">
    <source>
        <dbReference type="ARBA" id="ARBA00022519"/>
    </source>
</evidence>
<comment type="caution">
    <text evidence="11">The sequence shown here is derived from an EMBL/GenBank/DDBJ whole genome shotgun (WGS) entry which is preliminary data.</text>
</comment>
<dbReference type="SUPFAM" id="SSF50156">
    <property type="entry name" value="PDZ domain-like"/>
    <property type="match status" value="1"/>
</dbReference>
<keyword evidence="4" id="KW-0997">Cell inner membrane</keyword>
<dbReference type="Gene3D" id="2.30.42.10">
    <property type="match status" value="1"/>
</dbReference>
<keyword evidence="3" id="KW-1003">Cell membrane</keyword>
<evidence type="ECO:0000259" key="10">
    <source>
        <dbReference type="Pfam" id="PF11356"/>
    </source>
</evidence>
<name>A0ABV7V6W8_9SPHN</name>
<dbReference type="RefSeq" id="WP_191323455.1">
    <property type="nucleotide sequence ID" value="NZ_BMZP01000004.1"/>
</dbReference>
<evidence type="ECO:0000256" key="8">
    <source>
        <dbReference type="ARBA" id="ARBA00023136"/>
    </source>
</evidence>
<sequence length="231" mass="22731">MARPSAARVAEAALLASAGALLVMLGWVLLVPLGPPPAADGSGPVVLDAPTRAGLFAQFDPFARDGAAAGAGGESLPLTLLGTRSAADGQGGAAILAGADGVQRAVPVGEEAMPGVRLAQVAFDHVVLQRPGGAVVLRLSGARQEASAPAPATLRFRLSEAGGVPALMAQGAEGQALGLLPGDRIVAVEGVAVRDARAAPQLEAAMQSGRAVAVTVLRGDRALALSLGAAQ</sequence>
<evidence type="ECO:0000256" key="7">
    <source>
        <dbReference type="ARBA" id="ARBA00022989"/>
    </source>
</evidence>
<evidence type="ECO:0000313" key="12">
    <source>
        <dbReference type="Proteomes" id="UP001595683"/>
    </source>
</evidence>
<accession>A0ABV7V6W8</accession>
<keyword evidence="6" id="KW-0653">Protein transport</keyword>
<dbReference type="InterPro" id="IPR024961">
    <property type="entry name" value="T2SS_GspC_N"/>
</dbReference>
<dbReference type="Pfam" id="PF11356">
    <property type="entry name" value="T2SSC"/>
    <property type="match status" value="1"/>
</dbReference>
<feature type="transmembrane region" description="Helical" evidence="9">
    <location>
        <begin position="12"/>
        <end position="30"/>
    </location>
</feature>
<reference evidence="12" key="1">
    <citation type="journal article" date="2019" name="Int. J. Syst. Evol. Microbiol.">
        <title>The Global Catalogue of Microorganisms (GCM) 10K type strain sequencing project: providing services to taxonomists for standard genome sequencing and annotation.</title>
        <authorList>
            <consortium name="The Broad Institute Genomics Platform"/>
            <consortium name="The Broad Institute Genome Sequencing Center for Infectious Disease"/>
            <person name="Wu L."/>
            <person name="Ma J."/>
        </authorList>
    </citation>
    <scope>NUCLEOTIDE SEQUENCE [LARGE SCALE GENOMIC DNA]</scope>
    <source>
        <strain evidence="12">KCTC 42224</strain>
    </source>
</reference>
<evidence type="ECO:0000313" key="11">
    <source>
        <dbReference type="EMBL" id="MFC3672591.1"/>
    </source>
</evidence>
<gene>
    <name evidence="11" type="ORF">ACFOOT_14305</name>
</gene>
<feature type="domain" description="Type II secretion system protein GspC N-terminal" evidence="10">
    <location>
        <begin position="18"/>
        <end position="136"/>
    </location>
</feature>
<keyword evidence="12" id="KW-1185">Reference proteome</keyword>
<dbReference type="Proteomes" id="UP001595683">
    <property type="component" value="Unassembled WGS sequence"/>
</dbReference>
<evidence type="ECO:0000256" key="5">
    <source>
        <dbReference type="ARBA" id="ARBA00022692"/>
    </source>
</evidence>
<evidence type="ECO:0000256" key="6">
    <source>
        <dbReference type="ARBA" id="ARBA00022927"/>
    </source>
</evidence>
<organism evidence="11 12">
    <name type="scientific">Novosphingobium pokkalii</name>
    <dbReference type="NCBI Taxonomy" id="1770194"/>
    <lineage>
        <taxon>Bacteria</taxon>
        <taxon>Pseudomonadati</taxon>
        <taxon>Pseudomonadota</taxon>
        <taxon>Alphaproteobacteria</taxon>
        <taxon>Sphingomonadales</taxon>
        <taxon>Sphingomonadaceae</taxon>
        <taxon>Novosphingobium</taxon>
    </lineage>
</organism>
<keyword evidence="5 9" id="KW-0812">Transmembrane</keyword>
<comment type="subcellular location">
    <subcellularLocation>
        <location evidence="1">Cell inner membrane</location>
    </subcellularLocation>
</comment>